<dbReference type="Proteomes" id="UP000679992">
    <property type="component" value="Unassembled WGS sequence"/>
</dbReference>
<evidence type="ECO:0008006" key="3">
    <source>
        <dbReference type="Google" id="ProtNLM"/>
    </source>
</evidence>
<reference evidence="1 2" key="1">
    <citation type="submission" date="2021-03" db="EMBL/GenBank/DDBJ databases">
        <title>Antimicrobial resistance genes in bacteria isolated from Japanese honey, and their potential for conferring macrolide and lincosamide resistance in the American foulbrood pathogen Paenibacillus larvae.</title>
        <authorList>
            <person name="Okamoto M."/>
            <person name="Kumagai M."/>
            <person name="Kanamori H."/>
            <person name="Takamatsu D."/>
        </authorList>
    </citation>
    <scope>NUCLEOTIDE SEQUENCE [LARGE SCALE GENOMIC DNA]</scope>
    <source>
        <strain evidence="1 2">J42TS3</strain>
    </source>
</reference>
<evidence type="ECO:0000313" key="1">
    <source>
        <dbReference type="EMBL" id="GIP54064.1"/>
    </source>
</evidence>
<proteinExistence type="predicted"/>
<dbReference type="RefSeq" id="WP_213655450.1">
    <property type="nucleotide sequence ID" value="NZ_BOSL01000009.1"/>
</dbReference>
<comment type="caution">
    <text evidence="1">The sequence shown here is derived from an EMBL/GenBank/DDBJ whole genome shotgun (WGS) entry which is preliminary data.</text>
</comment>
<evidence type="ECO:0000313" key="2">
    <source>
        <dbReference type="Proteomes" id="UP000679992"/>
    </source>
</evidence>
<gene>
    <name evidence="1" type="ORF">J42TS3_30990</name>
</gene>
<name>A0ABQ4MDJ8_9BACL</name>
<sequence length="162" mass="17116">MAKLLIAITKSRQDAALVIEDLKQAGVKKGSISVVARTEQELGLISQDTGLSKPKRGDGNHALFHPLIEVAAILEDEPANVAVIGPAAKLLAGAEIGKGSDDFVVGLVGVGIPEKDAKEIERVLVKGDFVIFIESEEEEAGKLGEIIASREDVRPFSSPLKP</sequence>
<dbReference type="EMBL" id="BOSL01000009">
    <property type="protein sequence ID" value="GIP54064.1"/>
    <property type="molecule type" value="Genomic_DNA"/>
</dbReference>
<keyword evidence="2" id="KW-1185">Reference proteome</keyword>
<accession>A0ABQ4MDJ8</accession>
<protein>
    <recommendedName>
        <fullName evidence="3">General stress protein 17M-like domain-containing protein</fullName>
    </recommendedName>
</protein>
<organism evidence="1 2">
    <name type="scientific">Paenibacillus vini</name>
    <dbReference type="NCBI Taxonomy" id="1476024"/>
    <lineage>
        <taxon>Bacteria</taxon>
        <taxon>Bacillati</taxon>
        <taxon>Bacillota</taxon>
        <taxon>Bacilli</taxon>
        <taxon>Bacillales</taxon>
        <taxon>Paenibacillaceae</taxon>
        <taxon>Paenibacillus</taxon>
    </lineage>
</organism>